<feature type="domain" description="Glycosyltransferase 2-like" evidence="7">
    <location>
        <begin position="156"/>
        <end position="339"/>
    </location>
</feature>
<organism evidence="8 9">
    <name type="scientific">Pararhodospirillum oryzae</name>
    <dbReference type="NCBI Taxonomy" id="478448"/>
    <lineage>
        <taxon>Bacteria</taxon>
        <taxon>Pseudomonadati</taxon>
        <taxon>Pseudomonadota</taxon>
        <taxon>Alphaproteobacteria</taxon>
        <taxon>Rhodospirillales</taxon>
        <taxon>Rhodospirillaceae</taxon>
        <taxon>Pararhodospirillum</taxon>
    </lineage>
</organism>
<name>A0A512H3W4_9PROT</name>
<evidence type="ECO:0000259" key="7">
    <source>
        <dbReference type="Pfam" id="PF13632"/>
    </source>
</evidence>
<comment type="caution">
    <text evidence="8">The sequence shown here is derived from an EMBL/GenBank/DDBJ whole genome shotgun (WGS) entry which is preliminary data.</text>
</comment>
<evidence type="ECO:0000256" key="1">
    <source>
        <dbReference type="ARBA" id="ARBA00004653"/>
    </source>
</evidence>
<feature type="transmembrane region" description="Helical" evidence="6">
    <location>
        <begin position="352"/>
        <end position="374"/>
    </location>
</feature>
<evidence type="ECO:0000256" key="4">
    <source>
        <dbReference type="ARBA" id="ARBA00022989"/>
    </source>
</evidence>
<evidence type="ECO:0000256" key="5">
    <source>
        <dbReference type="ARBA" id="ARBA00023136"/>
    </source>
</evidence>
<keyword evidence="5 6" id="KW-0472">Membrane</keyword>
<gene>
    <name evidence="8" type="ORF">ROR02_02190</name>
</gene>
<proteinExistence type="predicted"/>
<protein>
    <recommendedName>
        <fullName evidence="7">Glycosyltransferase 2-like domain-containing protein</fullName>
    </recommendedName>
</protein>
<dbReference type="RefSeq" id="WP_147162153.1">
    <property type="nucleotide sequence ID" value="NZ_BJZO01000003.1"/>
</dbReference>
<comment type="subcellular location">
    <subcellularLocation>
        <location evidence="1">Golgi apparatus membrane</location>
        <topology evidence="1">Multi-pass membrane protein</topology>
    </subcellularLocation>
</comment>
<feature type="transmembrane region" description="Helical" evidence="6">
    <location>
        <begin position="318"/>
        <end position="340"/>
    </location>
</feature>
<dbReference type="AlphaFoldDB" id="A0A512H3W4"/>
<keyword evidence="9" id="KW-1185">Reference proteome</keyword>
<dbReference type="PANTHER" id="PTHR32044:SF80">
    <property type="entry name" value="XYLOGLUCAN GLYCOSYLTRANSFERASE 2-RELATED"/>
    <property type="match status" value="1"/>
</dbReference>
<reference evidence="8 9" key="1">
    <citation type="submission" date="2019-07" db="EMBL/GenBank/DDBJ databases">
        <title>Whole genome shotgun sequence of Rhodospirillum oryzae NBRC 107573.</title>
        <authorList>
            <person name="Hosoyama A."/>
            <person name="Uohara A."/>
            <person name="Ohji S."/>
            <person name="Ichikawa N."/>
        </authorList>
    </citation>
    <scope>NUCLEOTIDE SEQUENCE [LARGE SCALE GENOMIC DNA]</scope>
    <source>
        <strain evidence="8 9">NBRC 107573</strain>
    </source>
</reference>
<dbReference type="GO" id="GO:0016757">
    <property type="term" value="F:glycosyltransferase activity"/>
    <property type="evidence" value="ECO:0007669"/>
    <property type="project" value="TreeGrafter"/>
</dbReference>
<dbReference type="EMBL" id="BJZO01000003">
    <property type="protein sequence ID" value="GEO80088.1"/>
    <property type="molecule type" value="Genomic_DNA"/>
</dbReference>
<evidence type="ECO:0000256" key="6">
    <source>
        <dbReference type="SAM" id="Phobius"/>
    </source>
</evidence>
<accession>A0A512H3W4</accession>
<dbReference type="PANTHER" id="PTHR32044">
    <property type="entry name" value="GLUCOMANNAN 4-BETA-MANNOSYLTRANSFERASE 9"/>
    <property type="match status" value="1"/>
</dbReference>
<feature type="transmembrane region" description="Helical" evidence="6">
    <location>
        <begin position="25"/>
        <end position="44"/>
    </location>
</feature>
<evidence type="ECO:0000256" key="3">
    <source>
        <dbReference type="ARBA" id="ARBA00022692"/>
    </source>
</evidence>
<evidence type="ECO:0000256" key="2">
    <source>
        <dbReference type="ARBA" id="ARBA00022679"/>
    </source>
</evidence>
<evidence type="ECO:0000313" key="8">
    <source>
        <dbReference type="EMBL" id="GEO80088.1"/>
    </source>
</evidence>
<feature type="transmembrane region" description="Helical" evidence="6">
    <location>
        <begin position="448"/>
        <end position="479"/>
    </location>
</feature>
<evidence type="ECO:0000313" key="9">
    <source>
        <dbReference type="Proteomes" id="UP000321567"/>
    </source>
</evidence>
<sequence length="501" mass="54617">MIQSITLAVPSGVSAAVVVLQWLSILPALAFAALGLNYLILIILGMRRPSRALPSTDVASGSSAPPHVLVQIPVYNEGRLVEQVLRAVGTIEYPRDRLSIQLLDDSDDGSHPANHAIARRVAAELGLRIDVLHRVDRHDYKAGALAGGLLHSDAPFIVLFDADFVPPPDFLNRTLPFFADPTVGFVQARWGHANRAQTFLTLAQATMLDGHLLVEQSSRYNAGLPIVFNGTCGVWRRAALEAAGGWQGDTLTEDLDLALRTALIGYHGVFVPDLVVPGELPDSTRAWQAQQYRWTKGIAQVLFKLGPRIWTSNWPLPWRVGVTIQLIQCFFFPISVLNLALTLPTVLFNMPVASPVGAILTVCGVFGMIGVVGFMTRPQILDGRLHPWRTPRDVILAMAFASGLMLSNTRALIDASLRRRSPFVRTPKTTAGLARARLWAGGLRWPELLLGVAMVALFFLEQAWNLPFLAVAGTGLIWLGMPDVWPLVRASVLGESSSRPS</sequence>
<dbReference type="Pfam" id="PF13632">
    <property type="entry name" value="Glyco_trans_2_3"/>
    <property type="match status" value="1"/>
</dbReference>
<dbReference type="OrthoDB" id="9806824at2"/>
<feature type="transmembrane region" description="Helical" evidence="6">
    <location>
        <begin position="394"/>
        <end position="413"/>
    </location>
</feature>
<dbReference type="InterPro" id="IPR029044">
    <property type="entry name" value="Nucleotide-diphossugar_trans"/>
</dbReference>
<dbReference type="SUPFAM" id="SSF53448">
    <property type="entry name" value="Nucleotide-diphospho-sugar transferases"/>
    <property type="match status" value="1"/>
</dbReference>
<dbReference type="Proteomes" id="UP000321567">
    <property type="component" value="Unassembled WGS sequence"/>
</dbReference>
<dbReference type="InterPro" id="IPR001173">
    <property type="entry name" value="Glyco_trans_2-like"/>
</dbReference>
<keyword evidence="2" id="KW-0808">Transferase</keyword>
<keyword evidence="3 6" id="KW-0812">Transmembrane</keyword>
<keyword evidence="4 6" id="KW-1133">Transmembrane helix</keyword>
<dbReference type="Gene3D" id="3.90.550.10">
    <property type="entry name" value="Spore Coat Polysaccharide Biosynthesis Protein SpsA, Chain A"/>
    <property type="match status" value="1"/>
</dbReference>